<evidence type="ECO:0000313" key="2">
    <source>
        <dbReference type="EMBL" id="VVP65056.1"/>
    </source>
</evidence>
<dbReference type="Proteomes" id="UP000326611">
    <property type="component" value="Unassembled WGS sequence"/>
</dbReference>
<dbReference type="EC" id="2.7.1.39" evidence="2"/>
<evidence type="ECO:0000259" key="1">
    <source>
        <dbReference type="Pfam" id="PF01636"/>
    </source>
</evidence>
<dbReference type="Pfam" id="PF01636">
    <property type="entry name" value="APH"/>
    <property type="match status" value="1"/>
</dbReference>
<protein>
    <submittedName>
        <fullName evidence="2">Homoserine kinase</fullName>
        <ecNumber evidence="2">2.7.1.39</ecNumber>
    </submittedName>
</protein>
<sequence>MNSINSLLYKISVAYDIHANNAEIIYDGVNKIFRISTDKENFALKIFNKKKSTKYKISFERTIMDHIISNGLDCIQPIFPKSNKEQTYTFENQIYYGILTREIIGASYSVNNQSFHDFLFGQALFKLHNCPTPTFTNPKQSTSNANQLISNLKKHDYSFETSCLKKIILNLFHNIVQTPLPYPQHTKRRICHGDAWPGNALYSVNSCTLIDFEHTRISDPAFDIATFMWWLTGLDHEETQKLTAWNNFILGYGNSIESYINEHTPTLIKINQLRNLTFLHDNIIISEEILEIARQQTTFLLDRLTPYINHEQLTESLWKV</sequence>
<dbReference type="GO" id="GO:0004413">
    <property type="term" value="F:homoserine kinase activity"/>
    <property type="evidence" value="ECO:0007669"/>
    <property type="project" value="UniProtKB-EC"/>
</dbReference>
<keyword evidence="2" id="KW-0418">Kinase</keyword>
<name>A0A5E7QSG4_PSEFL</name>
<reference evidence="2 3" key="1">
    <citation type="submission" date="2019-09" db="EMBL/GenBank/DDBJ databases">
        <authorList>
            <person name="Chandra G."/>
            <person name="Truman W A."/>
        </authorList>
    </citation>
    <scope>NUCLEOTIDE SEQUENCE [LARGE SCALE GENOMIC DNA]</scope>
    <source>
        <strain evidence="2">PS918</strain>
    </source>
</reference>
<organism evidence="2 3">
    <name type="scientific">Pseudomonas fluorescens</name>
    <dbReference type="NCBI Taxonomy" id="294"/>
    <lineage>
        <taxon>Bacteria</taxon>
        <taxon>Pseudomonadati</taxon>
        <taxon>Pseudomonadota</taxon>
        <taxon>Gammaproteobacteria</taxon>
        <taxon>Pseudomonadales</taxon>
        <taxon>Pseudomonadaceae</taxon>
        <taxon>Pseudomonas</taxon>
    </lineage>
</organism>
<proteinExistence type="predicted"/>
<dbReference type="EMBL" id="CABVIY010000001">
    <property type="protein sequence ID" value="VVP65056.1"/>
    <property type="molecule type" value="Genomic_DNA"/>
</dbReference>
<evidence type="ECO:0000313" key="3">
    <source>
        <dbReference type="Proteomes" id="UP000326611"/>
    </source>
</evidence>
<dbReference type="SUPFAM" id="SSF56112">
    <property type="entry name" value="Protein kinase-like (PK-like)"/>
    <property type="match status" value="1"/>
</dbReference>
<gene>
    <name evidence="2" type="primary">thrB_1</name>
    <name evidence="2" type="ORF">PS918_00024</name>
</gene>
<dbReference type="OrthoDB" id="5291879at2"/>
<dbReference type="InterPro" id="IPR011009">
    <property type="entry name" value="Kinase-like_dom_sf"/>
</dbReference>
<dbReference type="Gene3D" id="3.90.1200.10">
    <property type="match status" value="1"/>
</dbReference>
<dbReference type="InterPro" id="IPR002575">
    <property type="entry name" value="Aminoglycoside_PTrfase"/>
</dbReference>
<feature type="domain" description="Aminoglycoside phosphotransferase" evidence="1">
    <location>
        <begin position="32"/>
        <end position="232"/>
    </location>
</feature>
<keyword evidence="2" id="KW-0808">Transferase</keyword>
<dbReference type="RefSeq" id="WP_150768249.1">
    <property type="nucleotide sequence ID" value="NZ_CABVIY010000001.1"/>
</dbReference>
<dbReference type="AlphaFoldDB" id="A0A5E7QSG4"/>
<dbReference type="Gene3D" id="3.30.200.20">
    <property type="entry name" value="Phosphorylase Kinase, domain 1"/>
    <property type="match status" value="1"/>
</dbReference>
<accession>A0A5E7QSG4</accession>